<dbReference type="GO" id="GO:0005524">
    <property type="term" value="F:ATP binding"/>
    <property type="evidence" value="ECO:0007669"/>
    <property type="project" value="UniProtKB-UniRule"/>
</dbReference>
<dbReference type="InterPro" id="IPR000608">
    <property type="entry name" value="UBC"/>
</dbReference>
<dbReference type="FunFam" id="3.10.110.10:FF:000060">
    <property type="entry name" value="Ubiquitin conjugating enzyme (UbcB)"/>
    <property type="match status" value="1"/>
</dbReference>
<evidence type="ECO:0000256" key="3">
    <source>
        <dbReference type="ARBA" id="ARBA00022741"/>
    </source>
</evidence>
<dbReference type="PANTHER" id="PTHR24068">
    <property type="entry name" value="UBIQUITIN-CONJUGATING ENZYME E2"/>
    <property type="match status" value="1"/>
</dbReference>
<dbReference type="InterPro" id="IPR016135">
    <property type="entry name" value="UBQ-conjugating_enzyme/RWD"/>
</dbReference>
<dbReference type="CDD" id="cd23815">
    <property type="entry name" value="UBCc_SpUBC14-like"/>
    <property type="match status" value="1"/>
</dbReference>
<dbReference type="PROSITE" id="PS50127">
    <property type="entry name" value="UBC_2"/>
    <property type="match status" value="1"/>
</dbReference>
<evidence type="ECO:0000256" key="4">
    <source>
        <dbReference type="ARBA" id="ARBA00022786"/>
    </source>
</evidence>
<dbReference type="AlphaFoldDB" id="A0A139A036"/>
<dbReference type="Gene3D" id="3.10.110.10">
    <property type="entry name" value="Ubiquitin Conjugating Enzyme"/>
    <property type="match status" value="1"/>
</dbReference>
<dbReference type="Proteomes" id="UP000070544">
    <property type="component" value="Unassembled WGS sequence"/>
</dbReference>
<evidence type="ECO:0000313" key="10">
    <source>
        <dbReference type="Proteomes" id="UP000070544"/>
    </source>
</evidence>
<dbReference type="STRING" id="1344416.A0A139A036"/>
<dbReference type="EMBL" id="KQ965838">
    <property type="protein sequence ID" value="KXS10119.1"/>
    <property type="molecule type" value="Genomic_DNA"/>
</dbReference>
<dbReference type="SMART" id="SM00212">
    <property type="entry name" value="UBCc"/>
    <property type="match status" value="1"/>
</dbReference>
<evidence type="ECO:0000259" key="8">
    <source>
        <dbReference type="PROSITE" id="PS50127"/>
    </source>
</evidence>
<evidence type="ECO:0000256" key="1">
    <source>
        <dbReference type="ARBA" id="ARBA00012486"/>
    </source>
</evidence>
<keyword evidence="5 7" id="KW-0067">ATP-binding</keyword>
<dbReference type="OrthoDB" id="9978460at2759"/>
<keyword evidence="4 7" id="KW-0833">Ubl conjugation pathway</keyword>
<keyword evidence="10" id="KW-1185">Reference proteome</keyword>
<organism evidence="9 10">
    <name type="scientific">Gonapodya prolifera (strain JEL478)</name>
    <name type="common">Monoblepharis prolifera</name>
    <dbReference type="NCBI Taxonomy" id="1344416"/>
    <lineage>
        <taxon>Eukaryota</taxon>
        <taxon>Fungi</taxon>
        <taxon>Fungi incertae sedis</taxon>
        <taxon>Chytridiomycota</taxon>
        <taxon>Chytridiomycota incertae sedis</taxon>
        <taxon>Monoblepharidomycetes</taxon>
        <taxon>Monoblepharidales</taxon>
        <taxon>Gonapodyaceae</taxon>
        <taxon>Gonapodya</taxon>
    </lineage>
</organism>
<dbReference type="EC" id="2.3.2.23" evidence="1"/>
<dbReference type="PROSITE" id="PS00183">
    <property type="entry name" value="UBC_1"/>
    <property type="match status" value="1"/>
</dbReference>
<keyword evidence="2" id="KW-0808">Transferase</keyword>
<evidence type="ECO:0000256" key="7">
    <source>
        <dbReference type="RuleBase" id="RU362109"/>
    </source>
</evidence>
<comment type="similarity">
    <text evidence="7">Belongs to the ubiquitin-conjugating enzyme family.</text>
</comment>
<feature type="active site" description="Glycyl thioester intermediate" evidence="6">
    <location>
        <position position="85"/>
    </location>
</feature>
<keyword evidence="3 7" id="KW-0547">Nucleotide-binding</keyword>
<dbReference type="Pfam" id="PF00179">
    <property type="entry name" value="UQ_con"/>
    <property type="match status" value="1"/>
</dbReference>
<dbReference type="GO" id="GO:0061631">
    <property type="term" value="F:ubiquitin conjugating enzyme activity"/>
    <property type="evidence" value="ECO:0007669"/>
    <property type="project" value="UniProtKB-EC"/>
</dbReference>
<dbReference type="SUPFAM" id="SSF54495">
    <property type="entry name" value="UBC-like"/>
    <property type="match status" value="1"/>
</dbReference>
<sequence>MAQKRIQRELAELTKNPPGNVSVGPVGDDLMHWQGQLVGSANGPYKNGVFKLDIEFTSDYPFKPPKIKFATKIYHPNIDDDGSLCVGILKSDVWKPSTKLADVLLAIADILDNPNPDDALRAAIAEQYNTDKKQYLKEAKEWTKKYATPS</sequence>
<name>A0A139A036_GONPJ</name>
<dbReference type="InterPro" id="IPR023313">
    <property type="entry name" value="UBQ-conjugating_AS"/>
</dbReference>
<protein>
    <recommendedName>
        <fullName evidence="1">E2 ubiquitin-conjugating enzyme</fullName>
        <ecNumber evidence="1">2.3.2.23</ecNumber>
    </recommendedName>
</protein>
<accession>A0A139A036</accession>
<evidence type="ECO:0000256" key="5">
    <source>
        <dbReference type="ARBA" id="ARBA00022840"/>
    </source>
</evidence>
<evidence type="ECO:0000313" key="9">
    <source>
        <dbReference type="EMBL" id="KXS10119.1"/>
    </source>
</evidence>
<proteinExistence type="inferred from homology"/>
<evidence type="ECO:0000256" key="6">
    <source>
        <dbReference type="PROSITE-ProRule" id="PRU10133"/>
    </source>
</evidence>
<feature type="domain" description="UBC core" evidence="8">
    <location>
        <begin position="1"/>
        <end position="148"/>
    </location>
</feature>
<reference evidence="9 10" key="1">
    <citation type="journal article" date="2015" name="Genome Biol. Evol.">
        <title>Phylogenomic analyses indicate that early fungi evolved digesting cell walls of algal ancestors of land plants.</title>
        <authorList>
            <person name="Chang Y."/>
            <person name="Wang S."/>
            <person name="Sekimoto S."/>
            <person name="Aerts A.L."/>
            <person name="Choi C."/>
            <person name="Clum A."/>
            <person name="LaButti K.M."/>
            <person name="Lindquist E.A."/>
            <person name="Yee Ngan C."/>
            <person name="Ohm R.A."/>
            <person name="Salamov A.A."/>
            <person name="Grigoriev I.V."/>
            <person name="Spatafora J.W."/>
            <person name="Berbee M.L."/>
        </authorList>
    </citation>
    <scope>NUCLEOTIDE SEQUENCE [LARGE SCALE GENOMIC DNA]</scope>
    <source>
        <strain evidence="9 10">JEL478</strain>
    </source>
</reference>
<gene>
    <name evidence="9" type="ORF">M427DRAFT_74641</name>
</gene>
<dbReference type="OMA" id="ADLHTWH"/>
<evidence type="ECO:0000256" key="2">
    <source>
        <dbReference type="ARBA" id="ARBA00022679"/>
    </source>
</evidence>